<protein>
    <submittedName>
        <fullName evidence="1">Uncharacterized protein</fullName>
    </submittedName>
</protein>
<organism evidence="1">
    <name type="scientific">marine sediment metagenome</name>
    <dbReference type="NCBI Taxonomy" id="412755"/>
    <lineage>
        <taxon>unclassified sequences</taxon>
        <taxon>metagenomes</taxon>
        <taxon>ecological metagenomes</taxon>
    </lineage>
</organism>
<proteinExistence type="predicted"/>
<dbReference type="AlphaFoldDB" id="A0A0F9EVK8"/>
<comment type="caution">
    <text evidence="1">The sequence shown here is derived from an EMBL/GenBank/DDBJ whole genome shotgun (WGS) entry which is preliminary data.</text>
</comment>
<accession>A0A0F9EVK8</accession>
<sequence>MKCFLCEKELCEGSPVGFVCICNKCIEMWEKLEARMVNMITSLRKEAADLIVGTNSPEAR</sequence>
<dbReference type="EMBL" id="LAZR01023555">
    <property type="protein sequence ID" value="KKL78119.1"/>
    <property type="molecule type" value="Genomic_DNA"/>
</dbReference>
<evidence type="ECO:0000313" key="1">
    <source>
        <dbReference type="EMBL" id="KKL78119.1"/>
    </source>
</evidence>
<name>A0A0F9EVK8_9ZZZZ</name>
<gene>
    <name evidence="1" type="ORF">LCGC14_2028030</name>
</gene>
<reference evidence="1" key="1">
    <citation type="journal article" date="2015" name="Nature">
        <title>Complex archaea that bridge the gap between prokaryotes and eukaryotes.</title>
        <authorList>
            <person name="Spang A."/>
            <person name="Saw J.H."/>
            <person name="Jorgensen S.L."/>
            <person name="Zaremba-Niedzwiedzka K."/>
            <person name="Martijn J."/>
            <person name="Lind A.E."/>
            <person name="van Eijk R."/>
            <person name="Schleper C."/>
            <person name="Guy L."/>
            <person name="Ettema T.J."/>
        </authorList>
    </citation>
    <scope>NUCLEOTIDE SEQUENCE</scope>
</reference>